<feature type="compositionally biased region" description="Basic residues" evidence="1">
    <location>
        <begin position="14"/>
        <end position="25"/>
    </location>
</feature>
<dbReference type="Proteomes" id="UP000579153">
    <property type="component" value="Unassembled WGS sequence"/>
</dbReference>
<reference evidence="2 3" key="1">
    <citation type="submission" date="2020-08" db="EMBL/GenBank/DDBJ databases">
        <title>Sequencing the genomes of 1000 actinobacteria strains.</title>
        <authorList>
            <person name="Klenk H.-P."/>
        </authorList>
    </citation>
    <scope>NUCLEOTIDE SEQUENCE [LARGE SCALE GENOMIC DNA]</scope>
    <source>
        <strain evidence="2 3">DSM 45507</strain>
    </source>
</reference>
<sequence>MDPRRTPRPDGLLRRRQGQHLHLRPQGRPLPPRQVARPLPGGQARRAGRAGGPGRREPRPLHLRALPGRVDLLLRPRRPRRPQAEAATKAPSRCRWCPPSTAT</sequence>
<comment type="caution">
    <text evidence="2">The sequence shown here is derived from an EMBL/GenBank/DDBJ whole genome shotgun (WGS) entry which is preliminary data.</text>
</comment>
<feature type="region of interest" description="Disordered" evidence="1">
    <location>
        <begin position="1"/>
        <end position="103"/>
    </location>
</feature>
<evidence type="ECO:0000313" key="3">
    <source>
        <dbReference type="Proteomes" id="UP000579153"/>
    </source>
</evidence>
<feature type="compositionally biased region" description="Low complexity" evidence="1">
    <location>
        <begin position="33"/>
        <end position="45"/>
    </location>
</feature>
<evidence type="ECO:0000313" key="2">
    <source>
        <dbReference type="EMBL" id="MBB5782841.1"/>
    </source>
</evidence>
<feature type="compositionally biased region" description="Low complexity" evidence="1">
    <location>
        <begin position="63"/>
        <end position="73"/>
    </location>
</feature>
<evidence type="ECO:0000256" key="1">
    <source>
        <dbReference type="SAM" id="MobiDB-lite"/>
    </source>
</evidence>
<gene>
    <name evidence="2" type="ORF">HD596_009597</name>
</gene>
<keyword evidence="3" id="KW-1185">Reference proteome</keyword>
<accession>A0A7W9GFW7</accession>
<protein>
    <submittedName>
        <fullName evidence="2">Uncharacterized protein</fullName>
    </submittedName>
</protein>
<proteinExistence type="predicted"/>
<dbReference type="EMBL" id="JACHMB010000001">
    <property type="protein sequence ID" value="MBB5782841.1"/>
    <property type="molecule type" value="Genomic_DNA"/>
</dbReference>
<organism evidence="2 3">
    <name type="scientific">Nonomuraea jabiensis</name>
    <dbReference type="NCBI Taxonomy" id="882448"/>
    <lineage>
        <taxon>Bacteria</taxon>
        <taxon>Bacillati</taxon>
        <taxon>Actinomycetota</taxon>
        <taxon>Actinomycetes</taxon>
        <taxon>Streptosporangiales</taxon>
        <taxon>Streptosporangiaceae</taxon>
        <taxon>Nonomuraea</taxon>
    </lineage>
</organism>
<feature type="compositionally biased region" description="Basic and acidic residues" evidence="1">
    <location>
        <begin position="1"/>
        <end position="13"/>
    </location>
</feature>
<dbReference type="AlphaFoldDB" id="A0A7W9GFW7"/>
<name>A0A7W9GFW7_9ACTN</name>